<dbReference type="STRING" id="717646.M2NEE0"/>
<dbReference type="KEGG" id="bcom:BAUCODRAFT_68205"/>
<organism evidence="7 8">
    <name type="scientific">Baudoinia panamericana (strain UAMH 10762)</name>
    <name type="common">Angels' share fungus</name>
    <name type="synonym">Baudoinia compniacensis (strain UAMH 10762)</name>
    <dbReference type="NCBI Taxonomy" id="717646"/>
    <lineage>
        <taxon>Eukaryota</taxon>
        <taxon>Fungi</taxon>
        <taxon>Dikarya</taxon>
        <taxon>Ascomycota</taxon>
        <taxon>Pezizomycotina</taxon>
        <taxon>Dothideomycetes</taxon>
        <taxon>Dothideomycetidae</taxon>
        <taxon>Mycosphaerellales</taxon>
        <taxon>Teratosphaeriaceae</taxon>
        <taxon>Baudoinia</taxon>
    </lineage>
</organism>
<evidence type="ECO:0000256" key="2">
    <source>
        <dbReference type="ARBA" id="ARBA00009877"/>
    </source>
</evidence>
<evidence type="ECO:0000256" key="6">
    <source>
        <dbReference type="SAM" id="Phobius"/>
    </source>
</evidence>
<keyword evidence="5 6" id="KW-0472">Membrane</keyword>
<name>M2NEE0_BAUPA</name>
<feature type="transmembrane region" description="Helical" evidence="6">
    <location>
        <begin position="64"/>
        <end position="86"/>
    </location>
</feature>
<dbReference type="GO" id="GO:0033617">
    <property type="term" value="P:mitochondrial respiratory chain complex IV assembly"/>
    <property type="evidence" value="ECO:0007669"/>
    <property type="project" value="TreeGrafter"/>
</dbReference>
<dbReference type="GO" id="GO:0032977">
    <property type="term" value="F:membrane insertase activity"/>
    <property type="evidence" value="ECO:0007669"/>
    <property type="project" value="InterPro"/>
</dbReference>
<dbReference type="OrthoDB" id="2148490at2759"/>
<dbReference type="HOGENOM" id="CLU_029282_1_2_1"/>
<dbReference type="PANTHER" id="PTHR12428:SF65">
    <property type="entry name" value="CYTOCHROME C OXIDASE ASSEMBLY PROTEIN COX18, MITOCHONDRIAL"/>
    <property type="match status" value="1"/>
</dbReference>
<gene>
    <name evidence="7" type="ORF">BAUCODRAFT_68205</name>
</gene>
<evidence type="ECO:0000313" key="8">
    <source>
        <dbReference type="Proteomes" id="UP000011761"/>
    </source>
</evidence>
<dbReference type="OMA" id="RHLYPLW"/>
<dbReference type="GO" id="GO:0005743">
    <property type="term" value="C:mitochondrial inner membrane"/>
    <property type="evidence" value="ECO:0007669"/>
    <property type="project" value="TreeGrafter"/>
</dbReference>
<dbReference type="PANTHER" id="PTHR12428">
    <property type="entry name" value="OXA1"/>
    <property type="match status" value="1"/>
</dbReference>
<evidence type="ECO:0000256" key="5">
    <source>
        <dbReference type="ARBA" id="ARBA00023136"/>
    </source>
</evidence>
<evidence type="ECO:0000256" key="3">
    <source>
        <dbReference type="ARBA" id="ARBA00022692"/>
    </source>
</evidence>
<dbReference type="GO" id="GO:0032979">
    <property type="term" value="P:protein insertion into mitochondrial inner membrane from matrix"/>
    <property type="evidence" value="ECO:0007669"/>
    <property type="project" value="TreeGrafter"/>
</dbReference>
<protein>
    <submittedName>
        <fullName evidence="7">Uncharacterized protein</fullName>
    </submittedName>
</protein>
<evidence type="ECO:0000256" key="4">
    <source>
        <dbReference type="ARBA" id="ARBA00022989"/>
    </source>
</evidence>
<evidence type="ECO:0000313" key="7">
    <source>
        <dbReference type="EMBL" id="EMC97594.1"/>
    </source>
</evidence>
<keyword evidence="3 6" id="KW-0812">Transmembrane</keyword>
<dbReference type="eggNOG" id="KOG1239">
    <property type="taxonomic scope" value="Eukaryota"/>
</dbReference>
<dbReference type="AlphaFoldDB" id="M2NEE0"/>
<accession>M2NEE0</accession>
<reference evidence="7 8" key="1">
    <citation type="journal article" date="2012" name="PLoS Pathog.">
        <title>Diverse lifestyles and strategies of plant pathogenesis encoded in the genomes of eighteen Dothideomycetes fungi.</title>
        <authorList>
            <person name="Ohm R.A."/>
            <person name="Feau N."/>
            <person name="Henrissat B."/>
            <person name="Schoch C.L."/>
            <person name="Horwitz B.A."/>
            <person name="Barry K.W."/>
            <person name="Condon B.J."/>
            <person name="Copeland A.C."/>
            <person name="Dhillon B."/>
            <person name="Glaser F."/>
            <person name="Hesse C.N."/>
            <person name="Kosti I."/>
            <person name="LaButti K."/>
            <person name="Lindquist E.A."/>
            <person name="Lucas S."/>
            <person name="Salamov A.A."/>
            <person name="Bradshaw R.E."/>
            <person name="Ciuffetti L."/>
            <person name="Hamelin R.C."/>
            <person name="Kema G.H.J."/>
            <person name="Lawrence C."/>
            <person name="Scott J.A."/>
            <person name="Spatafora J.W."/>
            <person name="Turgeon B.G."/>
            <person name="de Wit P.J.G.M."/>
            <person name="Zhong S."/>
            <person name="Goodwin S.B."/>
            <person name="Grigoriev I.V."/>
        </authorList>
    </citation>
    <scope>NUCLEOTIDE SEQUENCE [LARGE SCALE GENOMIC DNA]</scope>
    <source>
        <strain evidence="7 8">UAMH 10762</strain>
    </source>
</reference>
<dbReference type="InterPro" id="IPR001708">
    <property type="entry name" value="YidC/ALB3/OXA1/COX18"/>
</dbReference>
<keyword evidence="4 6" id="KW-1133">Transmembrane helix</keyword>
<comment type="similarity">
    <text evidence="2">Belongs to the OXA1/ALB3/YidC family.</text>
</comment>
<keyword evidence="8" id="KW-1185">Reference proteome</keyword>
<dbReference type="Proteomes" id="UP000011761">
    <property type="component" value="Unassembled WGS sequence"/>
</dbReference>
<dbReference type="GeneID" id="19116415"/>
<comment type="subcellular location">
    <subcellularLocation>
        <location evidence="1">Membrane</location>
        <topology evidence="1">Multi-pass membrane protein</topology>
    </subcellularLocation>
</comment>
<evidence type="ECO:0000256" key="1">
    <source>
        <dbReference type="ARBA" id="ARBA00004141"/>
    </source>
</evidence>
<sequence length="382" mass="43047">MASSASLGTLRTSILRLPPAIRAAAYRASLARSFSASTTRRFSVVDVCVAPPTFLLDSLHSLGLPWYAVIPTTAFAVRGLLLYYYVGRPNQKAAQVYSYLQPLVAARFAHRRETPEEKQKWRDWDPPLDRFRPVLYAINTSWWRSSETRRIAKQFNAAPSRLKGLLNFGVLIAMTESLRMKSGSREGLLPLLVNSVQWSREFDSLDMTFQPTLSQDEQLAARLEQARVVDEQGSITYDMTKLAPAPDPEPAYAAYLDPSLHTEGLPWCPDLAMPDPTGILPAAMVAIMEGVPVTKGAPARPLLNRFQNLFPPLTRWQRVYLLVACAFGWLVQQWPAALLLYFISNIAIAAVQQQFLRAHYPVRRPIRPCARPLRQKVRKAWS</sequence>
<dbReference type="RefSeq" id="XP_007675411.1">
    <property type="nucleotide sequence ID" value="XM_007677221.1"/>
</dbReference>
<dbReference type="EMBL" id="KB445554">
    <property type="protein sequence ID" value="EMC97594.1"/>
    <property type="molecule type" value="Genomic_DNA"/>
</dbReference>
<proteinExistence type="inferred from homology"/>